<evidence type="ECO:0000313" key="13">
    <source>
        <dbReference type="Proteomes" id="UP001431532"/>
    </source>
</evidence>
<dbReference type="RefSeq" id="WP_282839637.1">
    <property type="nucleotide sequence ID" value="NZ_JASCXW010000020.1"/>
</dbReference>
<keyword evidence="7" id="KW-0408">Iron</keyword>
<keyword evidence="4" id="KW-0808">Transferase</keyword>
<comment type="catalytic activity">
    <reaction evidence="9">
        <text>(sulfur carrier)-H + L-cysteine = (sulfur carrier)-SH + L-alanine</text>
        <dbReference type="Rhea" id="RHEA:43892"/>
        <dbReference type="Rhea" id="RHEA-COMP:14737"/>
        <dbReference type="Rhea" id="RHEA-COMP:14739"/>
        <dbReference type="ChEBI" id="CHEBI:29917"/>
        <dbReference type="ChEBI" id="CHEBI:35235"/>
        <dbReference type="ChEBI" id="CHEBI:57972"/>
        <dbReference type="ChEBI" id="CHEBI:64428"/>
        <dbReference type="EC" id="2.8.1.7"/>
    </reaction>
</comment>
<feature type="domain" description="Aminotransferase class V" evidence="11">
    <location>
        <begin position="4"/>
        <end position="364"/>
    </location>
</feature>
<gene>
    <name evidence="12" type="ORF">QJ521_06505</name>
</gene>
<dbReference type="InterPro" id="IPR015424">
    <property type="entry name" value="PyrdxlP-dep_Trfase"/>
</dbReference>
<protein>
    <recommendedName>
        <fullName evidence="3">cysteine desulfurase</fullName>
        <ecNumber evidence="3">2.8.1.7</ecNumber>
    </recommendedName>
</protein>
<keyword evidence="8" id="KW-0411">Iron-sulfur</keyword>
<evidence type="ECO:0000256" key="8">
    <source>
        <dbReference type="ARBA" id="ARBA00023014"/>
    </source>
</evidence>
<comment type="caution">
    <text evidence="12">The sequence shown here is derived from an EMBL/GenBank/DDBJ whole genome shotgun (WGS) entry which is preliminary data.</text>
</comment>
<dbReference type="InterPro" id="IPR016454">
    <property type="entry name" value="Cysteine_dSase"/>
</dbReference>
<dbReference type="Gene3D" id="3.90.1150.10">
    <property type="entry name" value="Aspartate Aminotransferase, domain 1"/>
    <property type="match status" value="1"/>
</dbReference>
<evidence type="ECO:0000256" key="3">
    <source>
        <dbReference type="ARBA" id="ARBA00012239"/>
    </source>
</evidence>
<evidence type="ECO:0000256" key="1">
    <source>
        <dbReference type="ARBA" id="ARBA00001933"/>
    </source>
</evidence>
<keyword evidence="13" id="KW-1185">Reference proteome</keyword>
<evidence type="ECO:0000256" key="6">
    <source>
        <dbReference type="ARBA" id="ARBA00022898"/>
    </source>
</evidence>
<keyword evidence="5" id="KW-0479">Metal-binding</keyword>
<organism evidence="12 13">
    <name type="scientific">Peloplasma aerotolerans</name>
    <dbReference type="NCBI Taxonomy" id="3044389"/>
    <lineage>
        <taxon>Bacteria</taxon>
        <taxon>Bacillati</taxon>
        <taxon>Mycoplasmatota</taxon>
        <taxon>Mollicutes</taxon>
        <taxon>Acholeplasmatales</taxon>
        <taxon>Acholeplasmataceae</taxon>
        <taxon>Peloplasma</taxon>
    </lineage>
</organism>
<evidence type="ECO:0000256" key="10">
    <source>
        <dbReference type="RuleBase" id="RU004504"/>
    </source>
</evidence>
<evidence type="ECO:0000256" key="4">
    <source>
        <dbReference type="ARBA" id="ARBA00022679"/>
    </source>
</evidence>
<dbReference type="InterPro" id="IPR015421">
    <property type="entry name" value="PyrdxlP-dep_Trfase_major"/>
</dbReference>
<comment type="cofactor">
    <cofactor evidence="1 10">
        <name>pyridoxal 5'-phosphate</name>
        <dbReference type="ChEBI" id="CHEBI:597326"/>
    </cofactor>
</comment>
<dbReference type="PANTHER" id="PTHR11601">
    <property type="entry name" value="CYSTEINE DESULFURYLASE FAMILY MEMBER"/>
    <property type="match status" value="1"/>
</dbReference>
<dbReference type="Gene3D" id="3.40.640.10">
    <property type="entry name" value="Type I PLP-dependent aspartate aminotransferase-like (Major domain)"/>
    <property type="match status" value="1"/>
</dbReference>
<evidence type="ECO:0000259" key="11">
    <source>
        <dbReference type="Pfam" id="PF00266"/>
    </source>
</evidence>
<dbReference type="Proteomes" id="UP001431532">
    <property type="component" value="Unassembled WGS sequence"/>
</dbReference>
<sequence>MKKIYLDYAATTPLDPEVFNEMSIYMKDLYANPSSIHKDGIAVRKAIQQAKHTVADALNADGKEVFFCSGGTEATNWAIKGFAQAHLNKKRIITSQIEHHATLHTCKSMEEIGYEVIYLPVDEKGFISKEDLEQAINDDTLMVSIIWGNNEIGTIQKIDEIIEICQKHHVTLHVDAVQMFGQMEIDLEKLKIDLLSLSAHKFYGPKGSGVLYVREGLELKPLIDGGNQQNGYRAGTENVYGIIGFAKACELVKKKIDTYPRHIDMLATALYSKLRIAIPNLRLNGADIGNNRLLGHLSLSFSNCNSHDLAFALDAKDLYVSTGSACTSTSITKSHVLEAIKLDNHYATIRITFGIHNESKDIDDIADRIISSYQEVKN</sequence>
<dbReference type="InterPro" id="IPR020578">
    <property type="entry name" value="Aminotrans_V_PyrdxlP_BS"/>
</dbReference>
<dbReference type="GO" id="GO:0046872">
    <property type="term" value="F:metal ion binding"/>
    <property type="evidence" value="ECO:0007669"/>
    <property type="project" value="UniProtKB-KW"/>
</dbReference>
<dbReference type="Gene3D" id="1.10.260.50">
    <property type="match status" value="1"/>
</dbReference>
<dbReference type="Pfam" id="PF00266">
    <property type="entry name" value="Aminotran_5"/>
    <property type="match status" value="1"/>
</dbReference>
<keyword evidence="6" id="KW-0663">Pyridoxal phosphate</keyword>
<dbReference type="SUPFAM" id="SSF53383">
    <property type="entry name" value="PLP-dependent transferases"/>
    <property type="match status" value="1"/>
</dbReference>
<dbReference type="PIRSF" id="PIRSF005572">
    <property type="entry name" value="NifS"/>
    <property type="match status" value="1"/>
</dbReference>
<dbReference type="EC" id="2.8.1.7" evidence="3"/>
<evidence type="ECO:0000256" key="5">
    <source>
        <dbReference type="ARBA" id="ARBA00022723"/>
    </source>
</evidence>
<dbReference type="EMBL" id="JASCXW010000020">
    <property type="protein sequence ID" value="MDI6453207.1"/>
    <property type="molecule type" value="Genomic_DNA"/>
</dbReference>
<proteinExistence type="inferred from homology"/>
<evidence type="ECO:0000313" key="12">
    <source>
        <dbReference type="EMBL" id="MDI6453207.1"/>
    </source>
</evidence>
<evidence type="ECO:0000256" key="7">
    <source>
        <dbReference type="ARBA" id="ARBA00023004"/>
    </source>
</evidence>
<dbReference type="InterPro" id="IPR000192">
    <property type="entry name" value="Aminotrans_V_dom"/>
</dbReference>
<reference evidence="12" key="1">
    <citation type="submission" date="2023-05" db="EMBL/GenBank/DDBJ databases">
        <title>Mariniplasma microaerophilum sp. nov., a novel anaerobic mollicute isolated from terrestrial mud volcano, Taman Peninsula, Russia.</title>
        <authorList>
            <person name="Khomyakova M.A."/>
            <person name="Merkel A.Y."/>
            <person name="Slobodkin A.I."/>
        </authorList>
    </citation>
    <scope>NUCLEOTIDE SEQUENCE</scope>
    <source>
        <strain evidence="12">M4Ah</strain>
    </source>
</reference>
<dbReference type="PANTHER" id="PTHR11601:SF34">
    <property type="entry name" value="CYSTEINE DESULFURASE"/>
    <property type="match status" value="1"/>
</dbReference>
<dbReference type="GO" id="GO:0031071">
    <property type="term" value="F:cysteine desulfurase activity"/>
    <property type="evidence" value="ECO:0007669"/>
    <property type="project" value="UniProtKB-EC"/>
</dbReference>
<accession>A0AAW6U9V3</accession>
<evidence type="ECO:0000256" key="9">
    <source>
        <dbReference type="ARBA" id="ARBA00050776"/>
    </source>
</evidence>
<dbReference type="GO" id="GO:0051536">
    <property type="term" value="F:iron-sulfur cluster binding"/>
    <property type="evidence" value="ECO:0007669"/>
    <property type="project" value="UniProtKB-KW"/>
</dbReference>
<name>A0AAW6U9V3_9MOLU</name>
<dbReference type="InterPro" id="IPR015422">
    <property type="entry name" value="PyrdxlP-dep_Trfase_small"/>
</dbReference>
<comment type="similarity">
    <text evidence="2">Belongs to the class-V pyridoxal-phosphate-dependent aminotransferase family. NifS/IscS subfamily.</text>
</comment>
<evidence type="ECO:0000256" key="2">
    <source>
        <dbReference type="ARBA" id="ARBA00006490"/>
    </source>
</evidence>
<dbReference type="FunFam" id="3.40.640.10:FF:000084">
    <property type="entry name" value="IscS-like cysteine desulfurase"/>
    <property type="match status" value="1"/>
</dbReference>
<dbReference type="PROSITE" id="PS00595">
    <property type="entry name" value="AA_TRANSFER_CLASS_5"/>
    <property type="match status" value="1"/>
</dbReference>
<dbReference type="AlphaFoldDB" id="A0AAW6U9V3"/>